<dbReference type="Proteomes" id="UP000475862">
    <property type="component" value="Unassembled WGS sequence"/>
</dbReference>
<sequence>MQHRESDGAACCHTPLAHTRTEPTTTIAYTTTTTTTTITLRRRFILIIFSRRERNDNIHDEDVRDIVEFDDKNPKFVIKQCPSLDSFRRFRYRYHRGREFVVSAARTLVHITHPSCAVRIVSFCHFAFLSVVRKIRDFRPGRVGLCSSRIYNLTKTRLRQCARAFILCCVIIVMCGAACGDQHAKTMMLAASAQPQPLRRR</sequence>
<dbReference type="EMBL" id="VYZN01000014">
    <property type="protein sequence ID" value="KAE9539713.1"/>
    <property type="molecule type" value="Genomic_DNA"/>
</dbReference>
<organism evidence="2 3">
    <name type="scientific">Aphis glycines</name>
    <name type="common">Soybean aphid</name>
    <dbReference type="NCBI Taxonomy" id="307491"/>
    <lineage>
        <taxon>Eukaryota</taxon>
        <taxon>Metazoa</taxon>
        <taxon>Ecdysozoa</taxon>
        <taxon>Arthropoda</taxon>
        <taxon>Hexapoda</taxon>
        <taxon>Insecta</taxon>
        <taxon>Pterygota</taxon>
        <taxon>Neoptera</taxon>
        <taxon>Paraneoptera</taxon>
        <taxon>Hemiptera</taxon>
        <taxon>Sternorrhyncha</taxon>
        <taxon>Aphidomorpha</taxon>
        <taxon>Aphidoidea</taxon>
        <taxon>Aphididae</taxon>
        <taxon>Aphidini</taxon>
        <taxon>Aphis</taxon>
        <taxon>Aphis</taxon>
    </lineage>
</organism>
<gene>
    <name evidence="2" type="ORF">AGLY_004965</name>
</gene>
<protein>
    <submittedName>
        <fullName evidence="2">Uncharacterized protein</fullName>
    </submittedName>
</protein>
<keyword evidence="1" id="KW-1133">Transmembrane helix</keyword>
<proteinExistence type="predicted"/>
<evidence type="ECO:0000313" key="3">
    <source>
        <dbReference type="Proteomes" id="UP000475862"/>
    </source>
</evidence>
<evidence type="ECO:0000313" key="2">
    <source>
        <dbReference type="EMBL" id="KAE9539713.1"/>
    </source>
</evidence>
<dbReference type="AlphaFoldDB" id="A0A6G0TXT2"/>
<accession>A0A6G0TXT2</accession>
<name>A0A6G0TXT2_APHGL</name>
<reference evidence="2 3" key="1">
    <citation type="submission" date="2019-08" db="EMBL/GenBank/DDBJ databases">
        <title>The genome of the soybean aphid Biotype 1, its phylome, world population structure and adaptation to the North American continent.</title>
        <authorList>
            <person name="Giordano R."/>
            <person name="Donthu R.K."/>
            <person name="Hernandez A.G."/>
            <person name="Wright C.L."/>
            <person name="Zimin A.V."/>
        </authorList>
    </citation>
    <scope>NUCLEOTIDE SEQUENCE [LARGE SCALE GENOMIC DNA]</scope>
    <source>
        <tissue evidence="2">Whole aphids</tissue>
    </source>
</reference>
<evidence type="ECO:0000256" key="1">
    <source>
        <dbReference type="SAM" id="Phobius"/>
    </source>
</evidence>
<keyword evidence="3" id="KW-1185">Reference proteome</keyword>
<keyword evidence="1" id="KW-0812">Transmembrane</keyword>
<comment type="caution">
    <text evidence="2">The sequence shown here is derived from an EMBL/GenBank/DDBJ whole genome shotgun (WGS) entry which is preliminary data.</text>
</comment>
<feature type="transmembrane region" description="Helical" evidence="1">
    <location>
        <begin position="162"/>
        <end position="180"/>
    </location>
</feature>
<keyword evidence="1" id="KW-0472">Membrane</keyword>